<feature type="domain" description="PA14" evidence="4">
    <location>
        <begin position="441"/>
        <end position="581"/>
    </location>
</feature>
<dbReference type="InterPro" id="IPR002772">
    <property type="entry name" value="Glyco_hydro_3_C"/>
</dbReference>
<dbReference type="Gene3D" id="3.40.50.1700">
    <property type="entry name" value="Glycoside hydrolase family 3 C-terminal domain"/>
    <property type="match status" value="2"/>
</dbReference>
<dbReference type="GO" id="GO:0045493">
    <property type="term" value="P:xylan catabolic process"/>
    <property type="evidence" value="ECO:0007669"/>
    <property type="project" value="InterPro"/>
</dbReference>
<evidence type="ECO:0000313" key="6">
    <source>
        <dbReference type="Proteomes" id="UP000027982"/>
    </source>
</evidence>
<dbReference type="PANTHER" id="PTHR42721:SF3">
    <property type="entry name" value="BETA-D-XYLOSIDASE 5-RELATED"/>
    <property type="match status" value="1"/>
</dbReference>
<keyword evidence="6" id="KW-1185">Reference proteome</keyword>
<dbReference type="InterPro" id="IPR017853">
    <property type="entry name" value="GH"/>
</dbReference>
<dbReference type="Pfam" id="PF14310">
    <property type="entry name" value="Fn3-like"/>
    <property type="match status" value="1"/>
</dbReference>
<evidence type="ECO:0000259" key="4">
    <source>
        <dbReference type="PROSITE" id="PS51820"/>
    </source>
</evidence>
<dbReference type="Proteomes" id="UP000027982">
    <property type="component" value="Chromosome"/>
</dbReference>
<dbReference type="GO" id="GO:0046556">
    <property type="term" value="F:alpha-L-arabinofuranosidase activity"/>
    <property type="evidence" value="ECO:0007669"/>
    <property type="project" value="TreeGrafter"/>
</dbReference>
<dbReference type="AlphaFoldDB" id="A0A068NWL0"/>
<gene>
    <name evidence="5" type="ORF">OP10G_3777</name>
</gene>
<dbReference type="Pfam" id="PF01915">
    <property type="entry name" value="Glyco_hydro_3_C"/>
    <property type="match status" value="1"/>
</dbReference>
<organism evidence="5 6">
    <name type="scientific">Fimbriimonas ginsengisoli Gsoil 348</name>
    <dbReference type="NCBI Taxonomy" id="661478"/>
    <lineage>
        <taxon>Bacteria</taxon>
        <taxon>Bacillati</taxon>
        <taxon>Armatimonadota</taxon>
        <taxon>Fimbriimonadia</taxon>
        <taxon>Fimbriimonadales</taxon>
        <taxon>Fimbriimonadaceae</taxon>
        <taxon>Fimbriimonas</taxon>
    </lineage>
</organism>
<dbReference type="InterPro" id="IPR037524">
    <property type="entry name" value="PA14/GLEYA"/>
</dbReference>
<dbReference type="InterPro" id="IPR026891">
    <property type="entry name" value="Fn3-like"/>
</dbReference>
<keyword evidence="2" id="KW-0732">Signal</keyword>
<dbReference type="Gene3D" id="2.60.40.10">
    <property type="entry name" value="Immunoglobulins"/>
    <property type="match status" value="1"/>
</dbReference>
<dbReference type="InterPro" id="IPR011658">
    <property type="entry name" value="PA14_dom"/>
</dbReference>
<name>A0A068NWL0_FIMGI</name>
<reference evidence="5 6" key="1">
    <citation type="journal article" date="2014" name="PLoS ONE">
        <title>The first complete genome sequence of the class fimbriimonadia in the phylum armatimonadetes.</title>
        <authorList>
            <person name="Hu Z.Y."/>
            <person name="Wang Y.Z."/>
            <person name="Im W.T."/>
            <person name="Wang S.Y."/>
            <person name="Zhao G.P."/>
            <person name="Zheng H.J."/>
            <person name="Quan Z.X."/>
        </authorList>
    </citation>
    <scope>NUCLEOTIDE SEQUENCE [LARGE SCALE GENOMIC DNA]</scope>
    <source>
        <strain evidence="5">Gsoil 348</strain>
    </source>
</reference>
<dbReference type="KEGG" id="fgi:OP10G_3777"/>
<dbReference type="STRING" id="661478.OP10G_3777"/>
<dbReference type="Gene3D" id="3.20.20.300">
    <property type="entry name" value="Glycoside hydrolase, family 3, N-terminal domain"/>
    <property type="match status" value="1"/>
</dbReference>
<dbReference type="EMBL" id="CP007139">
    <property type="protein sequence ID" value="AIE87145.1"/>
    <property type="molecule type" value="Genomic_DNA"/>
</dbReference>
<dbReference type="GO" id="GO:0009044">
    <property type="term" value="F:xylan 1,4-beta-xylosidase activity"/>
    <property type="evidence" value="ECO:0007669"/>
    <property type="project" value="InterPro"/>
</dbReference>
<dbReference type="PROSITE" id="PS51820">
    <property type="entry name" value="PA14"/>
    <property type="match status" value="1"/>
</dbReference>
<dbReference type="SMART" id="SM00758">
    <property type="entry name" value="PA14"/>
    <property type="match status" value="1"/>
</dbReference>
<dbReference type="eggNOG" id="COG1472">
    <property type="taxonomic scope" value="Bacteria"/>
</dbReference>
<dbReference type="GO" id="GO:0031222">
    <property type="term" value="P:arabinan catabolic process"/>
    <property type="evidence" value="ECO:0007669"/>
    <property type="project" value="TreeGrafter"/>
</dbReference>
<evidence type="ECO:0000256" key="1">
    <source>
        <dbReference type="ARBA" id="ARBA00005336"/>
    </source>
</evidence>
<dbReference type="InterPro" id="IPR013783">
    <property type="entry name" value="Ig-like_fold"/>
</dbReference>
<accession>A0A068NWL0</accession>
<dbReference type="InterPro" id="IPR001764">
    <property type="entry name" value="Glyco_hydro_3_N"/>
</dbReference>
<keyword evidence="3 5" id="KW-0378">Hydrolase</keyword>
<dbReference type="InterPro" id="IPR044993">
    <property type="entry name" value="BXL"/>
</dbReference>
<dbReference type="Pfam" id="PF00933">
    <property type="entry name" value="Glyco_hydro_3"/>
    <property type="match status" value="1"/>
</dbReference>
<proteinExistence type="inferred from homology"/>
<comment type="similarity">
    <text evidence="1">Belongs to the glycosyl hydrolase 3 family.</text>
</comment>
<evidence type="ECO:0000256" key="3">
    <source>
        <dbReference type="ARBA" id="ARBA00022801"/>
    </source>
</evidence>
<dbReference type="SUPFAM" id="SSF56988">
    <property type="entry name" value="Anthrax protective antigen"/>
    <property type="match status" value="1"/>
</dbReference>
<dbReference type="SUPFAM" id="SSF51445">
    <property type="entry name" value="(Trans)glycosidases"/>
    <property type="match status" value="1"/>
</dbReference>
<dbReference type="PRINTS" id="PR00133">
    <property type="entry name" value="GLHYDRLASE3"/>
</dbReference>
<dbReference type="InterPro" id="IPR036962">
    <property type="entry name" value="Glyco_hydro_3_N_sf"/>
</dbReference>
<sequence length="855" mass="92201">MLALAFALVAQDATAPYLNPSLPVEQRSADLVSRLTLAEKVAQMQNEAPAVPRLGIPAYVWWSEALHGAVGNPVTVYPQAIGLASSFDTLLMANVASAISDEGRARYYDTLKRRGRTGMHQGLDFWAPNINIFRDPRWGRGQETYGEDPFLTKRMAIAFVSNFQGEQNGKFKAIATPKHFAVHSGPDRERHHFNAVVDPRDEWNTYLPAFRGAVTEAGAWSIMSAYSAVNGEPASASPTLLGKILRDTWGFQGYVVSDCGAIGDLLSGHKLASTEAEVSAKAVTAGCDLECGGTYHSLEEAVAKGIISVDKLDRSLVRLFEARIRLGMFDTAQTGPWKPIPMSVVDSPEHRALALKAARESVVLLKNDGILPLKGVRSLAVIGPNAADHDVPLGNYNGTPAHTTSVLEGIQQVAPRGTRVSYTKGSSRLAGDGGEPVPASVLPGGVSGEYFLNENLQGNPILRQKSDNIDNDWGSDGPGGGVPKDGFSARWTATLVPKVSGEYALGARADDGVRVWLDDKQIVNDWSVHPASSVVTTVPLVAGRSYRIRMEYYEHDGQASAKLVWMPPVRQNYAEAVNLAKQSDAVVMVLGISGQVENEENDRSNIDLPAPQQGLLNAVLATGKPVVVVLESGSCLTVSDSRIRGLVQAWYPGQSGGTAVAEVLFGKVNPAGRLPVTFYKSLAQVPPIANYKMDGRTYRYMKAKPLYPFGYGLSYTRFRYSDAHVERRSDNGGLFVTVSVRNIGNVEGDEVIQVYSSREGAAWPEPLRKLVAFHRAHILPGANVTVTIPVDPRGLAQADGNGILTILPGKYRIHIGGGQPGYDPATSGRGQDVTMRLDEKVIPTSKQRVLPAIIK</sequence>
<evidence type="ECO:0000313" key="5">
    <source>
        <dbReference type="EMBL" id="AIE87145.1"/>
    </source>
</evidence>
<dbReference type="SUPFAM" id="SSF52279">
    <property type="entry name" value="Beta-D-glucan exohydrolase, C-terminal domain"/>
    <property type="match status" value="1"/>
</dbReference>
<dbReference type="SMART" id="SM01217">
    <property type="entry name" value="Fn3_like"/>
    <property type="match status" value="1"/>
</dbReference>
<protein>
    <submittedName>
        <fullName evidence="5">Glycoside hydrolase</fullName>
    </submittedName>
</protein>
<dbReference type="Pfam" id="PF07691">
    <property type="entry name" value="PA14"/>
    <property type="match status" value="1"/>
</dbReference>
<dbReference type="HOGENOM" id="CLU_004542_5_3_0"/>
<evidence type="ECO:0000256" key="2">
    <source>
        <dbReference type="ARBA" id="ARBA00022729"/>
    </source>
</evidence>
<dbReference type="PANTHER" id="PTHR42721">
    <property type="entry name" value="SUGAR HYDROLASE-RELATED"/>
    <property type="match status" value="1"/>
</dbReference>
<dbReference type="InterPro" id="IPR036881">
    <property type="entry name" value="Glyco_hydro_3_C_sf"/>
</dbReference>